<feature type="compositionally biased region" description="Basic and acidic residues" evidence="8">
    <location>
        <begin position="663"/>
        <end position="683"/>
    </location>
</feature>
<dbReference type="PROSITE" id="PS51285">
    <property type="entry name" value="AGC_KINASE_CTER"/>
    <property type="match status" value="1"/>
</dbReference>
<dbReference type="Pfam" id="PF00069">
    <property type="entry name" value="Pkinase"/>
    <property type="match status" value="1"/>
</dbReference>
<feature type="compositionally biased region" description="Polar residues" evidence="8">
    <location>
        <begin position="11"/>
        <end position="43"/>
    </location>
</feature>
<dbReference type="InterPro" id="IPR011993">
    <property type="entry name" value="PH-like_dom_sf"/>
</dbReference>
<evidence type="ECO:0000313" key="13">
    <source>
        <dbReference type="Proteomes" id="UP000053237"/>
    </source>
</evidence>
<evidence type="ECO:0000259" key="11">
    <source>
        <dbReference type="PROSITE" id="PS51285"/>
    </source>
</evidence>
<evidence type="ECO:0000256" key="2">
    <source>
        <dbReference type="ARBA" id="ARBA00022527"/>
    </source>
</evidence>
<evidence type="ECO:0000256" key="3">
    <source>
        <dbReference type="ARBA" id="ARBA00022679"/>
    </source>
</evidence>
<dbReference type="CDD" id="cd05123">
    <property type="entry name" value="STKc_AGC"/>
    <property type="match status" value="1"/>
</dbReference>
<dbReference type="Pfam" id="PF00169">
    <property type="entry name" value="PH"/>
    <property type="match status" value="2"/>
</dbReference>
<dbReference type="SUPFAM" id="SSF56112">
    <property type="entry name" value="Protein kinase-like (PK-like)"/>
    <property type="match status" value="1"/>
</dbReference>
<dbReference type="Gene3D" id="1.10.510.10">
    <property type="entry name" value="Transferase(Phosphotransferase) domain 1"/>
    <property type="match status" value="1"/>
</dbReference>
<feature type="compositionally biased region" description="Acidic residues" evidence="8">
    <location>
        <begin position="1"/>
        <end position="10"/>
    </location>
</feature>
<keyword evidence="6 7" id="KW-0067">ATP-binding</keyword>
<keyword evidence="4 7" id="KW-0547">Nucleotide-binding</keyword>
<dbReference type="InterPro" id="IPR053858">
    <property type="entry name" value="Arb2_dom"/>
</dbReference>
<dbReference type="FunFam" id="1.10.510.10:FF:000527">
    <property type="entry name" value="Non-specific serine/threonine protein kinase"/>
    <property type="match status" value="1"/>
</dbReference>
<keyword evidence="2" id="KW-0723">Serine/threonine-protein kinase</keyword>
<evidence type="ECO:0000256" key="8">
    <source>
        <dbReference type="SAM" id="MobiDB-lite"/>
    </source>
</evidence>
<feature type="compositionally biased region" description="Polar residues" evidence="8">
    <location>
        <begin position="102"/>
        <end position="119"/>
    </location>
</feature>
<evidence type="ECO:0000313" key="12">
    <source>
        <dbReference type="EMBL" id="CCI44752.1"/>
    </source>
</evidence>
<feature type="domain" description="Protein kinase" evidence="10">
    <location>
        <begin position="1190"/>
        <end position="1451"/>
    </location>
</feature>
<dbReference type="EMBL" id="CAIX01000078">
    <property type="protein sequence ID" value="CCI44752.1"/>
    <property type="molecule type" value="Genomic_DNA"/>
</dbReference>
<dbReference type="InterPro" id="IPR011009">
    <property type="entry name" value="Kinase-like_dom_sf"/>
</dbReference>
<dbReference type="InterPro" id="IPR045270">
    <property type="entry name" value="STKc_AGC"/>
</dbReference>
<feature type="region of interest" description="Disordered" evidence="8">
    <location>
        <begin position="1"/>
        <end position="159"/>
    </location>
</feature>
<accession>A0A024GDA5</accession>
<evidence type="ECO:0000256" key="6">
    <source>
        <dbReference type="ARBA" id="ARBA00022840"/>
    </source>
</evidence>
<keyword evidence="5" id="KW-0418">Kinase</keyword>
<feature type="domain" description="PH" evidence="9">
    <location>
        <begin position="415"/>
        <end position="511"/>
    </location>
</feature>
<feature type="compositionally biased region" description="Polar residues" evidence="8">
    <location>
        <begin position="1169"/>
        <end position="1180"/>
    </location>
</feature>
<feature type="region of interest" description="Disordered" evidence="8">
    <location>
        <begin position="654"/>
        <end position="683"/>
    </location>
</feature>
<dbReference type="Pfam" id="PF22749">
    <property type="entry name" value="Arb2"/>
    <property type="match status" value="1"/>
</dbReference>
<proteinExistence type="inferred from homology"/>
<dbReference type="PROSITE" id="PS50011">
    <property type="entry name" value="PROTEIN_KINASE_DOM"/>
    <property type="match status" value="1"/>
</dbReference>
<dbReference type="InterPro" id="IPR000961">
    <property type="entry name" value="AGC-kinase_C"/>
</dbReference>
<dbReference type="PROSITE" id="PS50003">
    <property type="entry name" value="PH_DOMAIN"/>
    <property type="match status" value="3"/>
</dbReference>
<dbReference type="InterPro" id="IPR001849">
    <property type="entry name" value="PH_domain"/>
</dbReference>
<evidence type="ECO:0000256" key="7">
    <source>
        <dbReference type="PROSITE-ProRule" id="PRU10141"/>
    </source>
</evidence>
<evidence type="ECO:0000259" key="9">
    <source>
        <dbReference type="PROSITE" id="PS50003"/>
    </source>
</evidence>
<dbReference type="InParanoid" id="A0A024GDA5"/>
<dbReference type="InterPro" id="IPR017441">
    <property type="entry name" value="Protein_kinase_ATP_BS"/>
</dbReference>
<dbReference type="Gene3D" id="3.30.200.20">
    <property type="entry name" value="Phosphorylase Kinase, domain 1"/>
    <property type="match status" value="1"/>
</dbReference>
<dbReference type="PANTHER" id="PTHR24351">
    <property type="entry name" value="RIBOSOMAL PROTEIN S6 KINASE"/>
    <property type="match status" value="1"/>
</dbReference>
<evidence type="ECO:0000256" key="5">
    <source>
        <dbReference type="ARBA" id="ARBA00022777"/>
    </source>
</evidence>
<keyword evidence="13" id="KW-1185">Reference proteome</keyword>
<dbReference type="Gene3D" id="2.30.29.30">
    <property type="entry name" value="Pleckstrin-homology domain (PH domain)/Phosphotyrosine-binding domain (PTB)"/>
    <property type="match status" value="3"/>
</dbReference>
<reference evidence="12 13" key="1">
    <citation type="submission" date="2012-05" db="EMBL/GenBank/DDBJ databases">
        <title>Recombination and specialization in a pathogen metapopulation.</title>
        <authorList>
            <person name="Gardiner A."/>
            <person name="Kemen E."/>
            <person name="Schultz-Larsen T."/>
            <person name="MacLean D."/>
            <person name="Van Oosterhout C."/>
            <person name="Jones J.D.G."/>
        </authorList>
    </citation>
    <scope>NUCLEOTIDE SEQUENCE [LARGE SCALE GENOMIC DNA]</scope>
    <source>
        <strain evidence="12 13">Ac Nc2</strain>
    </source>
</reference>
<feature type="domain" description="AGC-kinase C-terminal" evidence="11">
    <location>
        <begin position="1452"/>
        <end position="1522"/>
    </location>
</feature>
<dbReference type="GO" id="GO:0004674">
    <property type="term" value="F:protein serine/threonine kinase activity"/>
    <property type="evidence" value="ECO:0007669"/>
    <property type="project" value="UniProtKB-KW"/>
</dbReference>
<evidence type="ECO:0000256" key="1">
    <source>
        <dbReference type="ARBA" id="ARBA00006935"/>
    </source>
</evidence>
<dbReference type="OrthoDB" id="63267at2759"/>
<comment type="similarity">
    <text evidence="1">Belongs to the protein kinase superfamily. AGC Ser/Thr protein kinase family. RAC subfamily.</text>
</comment>
<evidence type="ECO:0000256" key="4">
    <source>
        <dbReference type="ARBA" id="ARBA00022741"/>
    </source>
</evidence>
<feature type="domain" description="PH" evidence="9">
    <location>
        <begin position="314"/>
        <end position="409"/>
    </location>
</feature>
<evidence type="ECO:0008006" key="14">
    <source>
        <dbReference type="Google" id="ProtNLM"/>
    </source>
</evidence>
<gene>
    <name evidence="12" type="ORF">BN9_055760</name>
</gene>
<dbReference type="PROSITE" id="PS00107">
    <property type="entry name" value="PROTEIN_KINASE_ATP"/>
    <property type="match status" value="1"/>
</dbReference>
<keyword evidence="3" id="KW-0808">Transferase</keyword>
<dbReference type="Proteomes" id="UP000053237">
    <property type="component" value="Unassembled WGS sequence"/>
</dbReference>
<feature type="compositionally biased region" description="Basic and acidic residues" evidence="8">
    <location>
        <begin position="91"/>
        <end position="101"/>
    </location>
</feature>
<sequence length="1526" mass="171107">MSLDQMESDEINVQVTSPTSLARRTSLPRSSSVGQNERQSLSRSFHFPSSRMSKISHKRKSSASELAVTPSMGHCPNTNSSQESNSFDSSDDTKEDSKLDTSELSGPSDVTQSTKSIEQGNLAPDMPQLSPEKAIESTQSLSPSAIGSNTQNSQPVTANTLSLSSSNNFANSGGISSFSSSTVSFTKKHLRRSLLRETFSSLTREKETCAPIPESSSTEITYEGYLTKRGHVFTNWKTRFFVLSGNVLEYYSSEEKTKRYGSVVVAKVAPWSGEAHGFMFYTTKQIPYYVYAASEAEKTKWLRALREFYVEPDEVTCEGYLTRRGHLVPSQRVCYYVLSGTYLRHYADQQAYRDNDSAMAEVEIRSIAAWDAEVNGLMFKTMTGNVFYASTETESERQRWVSNHSNTTTSNTVEPVACAGYLTKQGHKRKSWKKRYFILRGNIISYYQDYDLANNAKGKALAEVQVEDVQKWDGEAFGFMFMTTEQVPYYVYADNERERKKWMSALRKLSTLDEDTEVEKKRCSNCQAVLTGSRFCGACGFNLRGTVGERSKNSNRTEYGMNNDEMDEKDEADQCDEDTGFDELEALSEGARTLLLAVMQTPDGVDVGDKDGAFPSRLTVGGKALTRQFPEVNSDDTVKESLEEELRSIMAEIPLEESEQDQAEMKRSEDSIDKNSDRYDLKPSLESDKGFSIASNVCDSPRKIIKMEPNFDIVETNDTTDKSFRSFGESDEEKKEIDVFVERRTSVPVNRSKMMNMGPMGRRRTLHSLAMESSSDEEDDLDNEKTVKEKEHSPERKDSQGSSDLELDTRGIAAWDEPNDEERKGKETNIVTEGRPPSAKANDLCHYMERELDFTPLFVPSSDSPIRCRLYSSMAYATAKRVILFLSDSGPLGLWRQDPTNQIVSTRHPWSMAHYLSRAQEEGYGVLLCNPFSNTAVVYEAGGFERTVPIPNSGSPKEHVLFVWNQFAVKCKGEINVIAYARGGALVKSILESYEVEARDKIHRIVFIDSKHTIDGNESPSVLELLGRRSINWEASFEPLGAQIVDSQARVGCVCLSTGHMPQHGMEFEAASLQKAEDAAFAFVNANPDRPGMTAVVKHVRATLRKRKMTTTANPTTRKSNILVLGETEIDESSDTSATEVETIEVAVNEKSKDKPPAPYYLPKPTKPRNVTSNTVSDQTPKSLMSMKDFELLRVVGQGGFGKVFLCRKLTPPRQGESFAMKVLKKQHVVSSGLVNTTMAERKILTEITHPFVVKLYYAFQSDSKLYLVMDYLSGGSLAFHLRRRRKFSEDWARFYAAEVAAAMAHLHSVNIIYRDAKLENVLVDHQGHVRITDFGLSKVGVSDLKGATTFCGTAAYIAPELLKGQAYGKAADWWSFGILLYEMIGGKPPYYHRNRDIMFQTILKQEWVTFTPSFSDEAVSLIRGLLTRDPMMRLGSGPRGADEVLTHPFFDSIDWPALLEKKIPPPFDPGIGKLDTHYAPRNLIEITTRDREASVVVKNKFHHNDFDGFSFVGRPSSVPKEKVLK</sequence>
<feature type="compositionally biased region" description="Basic and acidic residues" evidence="8">
    <location>
        <begin position="783"/>
        <end position="799"/>
    </location>
</feature>
<feature type="binding site" evidence="7">
    <location>
        <position position="1222"/>
    </location>
    <ligand>
        <name>ATP</name>
        <dbReference type="ChEBI" id="CHEBI:30616"/>
    </ligand>
</feature>
<organism evidence="12 13">
    <name type="scientific">Albugo candida</name>
    <dbReference type="NCBI Taxonomy" id="65357"/>
    <lineage>
        <taxon>Eukaryota</taxon>
        <taxon>Sar</taxon>
        <taxon>Stramenopiles</taxon>
        <taxon>Oomycota</taxon>
        <taxon>Peronosporomycetes</taxon>
        <taxon>Albuginales</taxon>
        <taxon>Albuginaceae</taxon>
        <taxon>Albugo</taxon>
    </lineage>
</organism>
<name>A0A024GDA5_9STRA</name>
<dbReference type="SUPFAM" id="SSF50729">
    <property type="entry name" value="PH domain-like"/>
    <property type="match status" value="3"/>
</dbReference>
<dbReference type="SMART" id="SM00233">
    <property type="entry name" value="PH"/>
    <property type="match status" value="3"/>
</dbReference>
<protein>
    <recommendedName>
        <fullName evidence="14">AGC/RSK/RSKP90 protein kinase</fullName>
    </recommendedName>
</protein>
<feature type="compositionally biased region" description="Polar residues" evidence="8">
    <location>
        <begin position="136"/>
        <end position="155"/>
    </location>
</feature>
<dbReference type="InterPro" id="IPR000719">
    <property type="entry name" value="Prot_kinase_dom"/>
</dbReference>
<evidence type="ECO:0000259" key="10">
    <source>
        <dbReference type="PROSITE" id="PS50011"/>
    </source>
</evidence>
<feature type="domain" description="PH" evidence="9">
    <location>
        <begin position="219"/>
        <end position="310"/>
    </location>
</feature>
<dbReference type="GO" id="GO:0005524">
    <property type="term" value="F:ATP binding"/>
    <property type="evidence" value="ECO:0007669"/>
    <property type="project" value="UniProtKB-UniRule"/>
</dbReference>
<feature type="region of interest" description="Disordered" evidence="8">
    <location>
        <begin position="771"/>
        <end position="839"/>
    </location>
</feature>
<comment type="caution">
    <text evidence="12">The sequence shown here is derived from an EMBL/GenBank/DDBJ whole genome shotgun (WGS) entry which is preliminary data.</text>
</comment>
<feature type="region of interest" description="Disordered" evidence="8">
    <location>
        <begin position="1152"/>
        <end position="1180"/>
    </location>
</feature>
<dbReference type="STRING" id="65357.A0A024GDA5"/>